<name>A0AAN9KL41_CLITE</name>
<gene>
    <name evidence="2" type="ORF">RJT34_02266</name>
</gene>
<organism evidence="2 3">
    <name type="scientific">Clitoria ternatea</name>
    <name type="common">Butterfly pea</name>
    <dbReference type="NCBI Taxonomy" id="43366"/>
    <lineage>
        <taxon>Eukaryota</taxon>
        <taxon>Viridiplantae</taxon>
        <taxon>Streptophyta</taxon>
        <taxon>Embryophyta</taxon>
        <taxon>Tracheophyta</taxon>
        <taxon>Spermatophyta</taxon>
        <taxon>Magnoliopsida</taxon>
        <taxon>eudicotyledons</taxon>
        <taxon>Gunneridae</taxon>
        <taxon>Pentapetalae</taxon>
        <taxon>rosids</taxon>
        <taxon>fabids</taxon>
        <taxon>Fabales</taxon>
        <taxon>Fabaceae</taxon>
        <taxon>Papilionoideae</taxon>
        <taxon>50 kb inversion clade</taxon>
        <taxon>NPAAA clade</taxon>
        <taxon>indigoferoid/millettioid clade</taxon>
        <taxon>Phaseoleae</taxon>
        <taxon>Clitoria</taxon>
    </lineage>
</organism>
<keyword evidence="3" id="KW-1185">Reference proteome</keyword>
<dbReference type="EMBL" id="JAYKXN010000001">
    <property type="protein sequence ID" value="KAK7317769.1"/>
    <property type="molecule type" value="Genomic_DNA"/>
</dbReference>
<sequence>MHLDEDREGTSETCYRRDIVVGDDLRMKGDSNGRGLEQRELLKERHEIDSGTRGRRWFEIRGRRRRGFEGKEGRRLQQRRRRERTTEKMGHEHKRGRSGGERFRANKLLDLGTETYRRSNHG</sequence>
<evidence type="ECO:0000313" key="2">
    <source>
        <dbReference type="EMBL" id="KAK7317769.1"/>
    </source>
</evidence>
<evidence type="ECO:0000313" key="3">
    <source>
        <dbReference type="Proteomes" id="UP001359559"/>
    </source>
</evidence>
<dbReference type="AlphaFoldDB" id="A0AAN9KL41"/>
<protein>
    <submittedName>
        <fullName evidence="2">Uncharacterized protein</fullName>
    </submittedName>
</protein>
<comment type="caution">
    <text evidence="2">The sequence shown here is derived from an EMBL/GenBank/DDBJ whole genome shotgun (WGS) entry which is preliminary data.</text>
</comment>
<feature type="region of interest" description="Disordered" evidence="1">
    <location>
        <begin position="68"/>
        <end position="122"/>
    </location>
</feature>
<reference evidence="2 3" key="1">
    <citation type="submission" date="2024-01" db="EMBL/GenBank/DDBJ databases">
        <title>The genomes of 5 underutilized Papilionoideae crops provide insights into root nodulation and disease resistance.</title>
        <authorList>
            <person name="Yuan L."/>
        </authorList>
    </citation>
    <scope>NUCLEOTIDE SEQUENCE [LARGE SCALE GENOMIC DNA]</scope>
    <source>
        <strain evidence="2">LY-2023</strain>
        <tissue evidence="2">Leaf</tissue>
    </source>
</reference>
<accession>A0AAN9KL41</accession>
<evidence type="ECO:0000256" key="1">
    <source>
        <dbReference type="SAM" id="MobiDB-lite"/>
    </source>
</evidence>
<dbReference type="Proteomes" id="UP001359559">
    <property type="component" value="Unassembled WGS sequence"/>
</dbReference>
<proteinExistence type="predicted"/>